<dbReference type="EMBL" id="JAATWM020000019">
    <property type="protein sequence ID" value="KAF9876043.1"/>
    <property type="molecule type" value="Genomic_DNA"/>
</dbReference>
<dbReference type="OrthoDB" id="4204700at2759"/>
<protein>
    <submittedName>
        <fullName evidence="2">Uncharacterized protein</fullName>
    </submittedName>
</protein>
<dbReference type="Proteomes" id="UP000781932">
    <property type="component" value="Unassembled WGS sequence"/>
</dbReference>
<feature type="region of interest" description="Disordered" evidence="1">
    <location>
        <begin position="285"/>
        <end position="432"/>
    </location>
</feature>
<comment type="caution">
    <text evidence="2">The sequence shown here is derived from an EMBL/GenBank/DDBJ whole genome shotgun (WGS) entry which is preliminary data.</text>
</comment>
<reference evidence="2" key="2">
    <citation type="submission" date="2020-11" db="EMBL/GenBank/DDBJ databases">
        <title>Whole genome sequencing of Colletotrichum sp.</title>
        <authorList>
            <person name="Li H."/>
        </authorList>
    </citation>
    <scope>NUCLEOTIDE SEQUENCE</scope>
    <source>
        <strain evidence="2">CkLH20</strain>
    </source>
</reference>
<accession>A0A9P6LJV2</accession>
<reference evidence="2" key="1">
    <citation type="submission" date="2020-03" db="EMBL/GenBank/DDBJ databases">
        <authorList>
            <person name="He L."/>
        </authorList>
    </citation>
    <scope>NUCLEOTIDE SEQUENCE</scope>
    <source>
        <strain evidence="2">CkLH20</strain>
    </source>
</reference>
<evidence type="ECO:0000256" key="1">
    <source>
        <dbReference type="SAM" id="MobiDB-lite"/>
    </source>
</evidence>
<name>A0A9P6LJV2_9PEZI</name>
<dbReference type="AlphaFoldDB" id="A0A9P6LJV2"/>
<feature type="compositionally biased region" description="Basic and acidic residues" evidence="1">
    <location>
        <begin position="401"/>
        <end position="425"/>
    </location>
</feature>
<dbReference type="RefSeq" id="XP_038745504.1">
    <property type="nucleotide sequence ID" value="XM_038889206.1"/>
</dbReference>
<evidence type="ECO:0000313" key="3">
    <source>
        <dbReference type="Proteomes" id="UP000781932"/>
    </source>
</evidence>
<feature type="compositionally biased region" description="Polar residues" evidence="1">
    <location>
        <begin position="285"/>
        <end position="328"/>
    </location>
</feature>
<sequence length="432" mass="47983">MAFPVPLGQELTEAVNRDLPPPDYHVSPPKLTIWQILLGQNPEKHREKAKFMLNGAAAGMGRQPTQLEADALSEIIYKESRTISYMLPAALALAGILSWQSRASYKFPFYQPKFIKFNPNVFPHAGRPFVQGIQANLIWHNTRFFCYGIVSALFTGPVLASYGTSVAIASAARDDRLSQFRKDMQPARLISMTADQIPLSNLRAQRSKVSNTISKMEEDLRLKKRMLSMANTEKLAQDYTSQIEYVESRMREYKTFLGELDAAISRRSGQTGEGDDMSQDQQAYASLGASSSAEYQVQEPQSSSRPVYTTQSETPSSQNGWGQQSTTPGWGKADASDGLDIDDASPIAPEARSAPQSSSPTGTGSAWDRLRQSSQRQQRPSGNTWEGSQGQRGQSGDSDVSSEKDKAQRQFDEMLERERRTDDQGSGRNSRW</sequence>
<proteinExistence type="predicted"/>
<keyword evidence="3" id="KW-1185">Reference proteome</keyword>
<evidence type="ECO:0000313" key="2">
    <source>
        <dbReference type="EMBL" id="KAF9876043.1"/>
    </source>
</evidence>
<organism evidence="2 3">
    <name type="scientific">Colletotrichum karsti</name>
    <dbReference type="NCBI Taxonomy" id="1095194"/>
    <lineage>
        <taxon>Eukaryota</taxon>
        <taxon>Fungi</taxon>
        <taxon>Dikarya</taxon>
        <taxon>Ascomycota</taxon>
        <taxon>Pezizomycotina</taxon>
        <taxon>Sordariomycetes</taxon>
        <taxon>Hypocreomycetidae</taxon>
        <taxon>Glomerellales</taxon>
        <taxon>Glomerellaceae</taxon>
        <taxon>Colletotrichum</taxon>
        <taxon>Colletotrichum boninense species complex</taxon>
    </lineage>
</organism>
<feature type="compositionally biased region" description="Low complexity" evidence="1">
    <location>
        <begin position="387"/>
        <end position="399"/>
    </location>
</feature>
<gene>
    <name evidence="2" type="ORF">CkaCkLH20_06489</name>
</gene>
<dbReference type="GeneID" id="62162280"/>
<feature type="compositionally biased region" description="Polar residues" evidence="1">
    <location>
        <begin position="354"/>
        <end position="364"/>
    </location>
</feature>